<evidence type="ECO:0000256" key="4">
    <source>
        <dbReference type="ARBA" id="ARBA00022737"/>
    </source>
</evidence>
<dbReference type="OrthoDB" id="5559898at2759"/>
<dbReference type="GeneID" id="25741180"/>
<dbReference type="SMART" id="SM00185">
    <property type="entry name" value="ARM"/>
    <property type="match status" value="5"/>
</dbReference>
<accession>A0A0D2MG53</accession>
<feature type="region of interest" description="Disordered" evidence="7">
    <location>
        <begin position="692"/>
        <end position="715"/>
    </location>
</feature>
<keyword evidence="9" id="KW-1185">Reference proteome</keyword>
<feature type="compositionally biased region" description="Low complexity" evidence="7">
    <location>
        <begin position="204"/>
        <end position="228"/>
    </location>
</feature>
<reference evidence="8 9" key="1">
    <citation type="journal article" date="2013" name="BMC Genomics">
        <title>Reconstruction of the lipid metabolism for the microalga Monoraphidium neglectum from its genome sequence reveals characteristics suitable for biofuel production.</title>
        <authorList>
            <person name="Bogen C."/>
            <person name="Al-Dilaimi A."/>
            <person name="Albersmeier A."/>
            <person name="Wichmann J."/>
            <person name="Grundmann M."/>
            <person name="Rupp O."/>
            <person name="Lauersen K.J."/>
            <person name="Blifernez-Klassen O."/>
            <person name="Kalinowski J."/>
            <person name="Goesmann A."/>
            <person name="Mussgnug J.H."/>
            <person name="Kruse O."/>
        </authorList>
    </citation>
    <scope>NUCLEOTIDE SEQUENCE [LARGE SCALE GENOMIC DNA]</scope>
    <source>
        <strain evidence="8 9">SAG 48.87</strain>
    </source>
</reference>
<dbReference type="AlphaFoldDB" id="A0A0D2MG53"/>
<dbReference type="SUPFAM" id="SSF48371">
    <property type="entry name" value="ARM repeat"/>
    <property type="match status" value="1"/>
</dbReference>
<protein>
    <submittedName>
        <fullName evidence="8">Uncharacterized protein</fullName>
    </submittedName>
</protein>
<sequence length="793" mass="79744">MTNMVSHVQAESLRSHDRALRLRALKALKNEIIGSKSKKIQLLSLLPEVVALANKSDGDREELIQSAATLGSFAYGVDDGVRAVVAQGAVQTLLRALGSADEAVVEAAARSLKLIYRSPLAPHDPLLQPPALRALGALLGGAKPHLSEVAASILARCCATPDECAAVADAGVVPALLEMLASPRLSTRQSALEALAALVAGSGSAGGLPPAAARRGARARSSAGAAAAAPPPPPPPQLLLLLEALSPGISESQSDEALPKQQAQPLRKEPQQQAELLGQLLALARESPGPSTRYGVAVVVAGLLKAAAAQQEAAAEPGDARRARELQVEQLRLASRVVLPGLVKLLQQAASWLDGGAAGDNGAGRGSGGAAPAAAAAQQQLKQQHDAAAWLGDSGSSGSSGVGCVAGVLADLMADDAELIKAALDADAVVSAKATPHIVAALSDPDEAARAAAAQCVRGLSHSARSLRVCIVDAGVAAPLVKLLGDGSTEVQVSAAAAICNLVLDFRNIRQAVLAAGALKLLVPLAGSMVPELRAGAVTALKNLTIKSEDAATRAALLRELPWGAMRALLADCEPKVAAEAALLLQNLFAASSEGIQELFSWSGGDILPLLEERLDPTAAAASAAGPRGLEATVYAVANLCSGAEAHKAAVMASNVPALLLHHLRAQPQEAAAAAAATTAAVGPRGGAAAACGGAAGGRRSGSRSGSGGGGGAAAGDAAAVPTAAQLRVPAVWAVINLLWFDSAAHPGAPPPEVAARAARLRDLGVEAALKALAADEDQDLRERVQTALEQLA</sequence>
<dbReference type="KEGG" id="mng:MNEG_8304"/>
<dbReference type="Proteomes" id="UP000054498">
    <property type="component" value="Unassembled WGS sequence"/>
</dbReference>
<dbReference type="InterPro" id="IPR038739">
    <property type="entry name" value="ARMC8/Vid28"/>
</dbReference>
<feature type="compositionally biased region" description="Gly residues" evidence="7">
    <location>
        <begin position="694"/>
        <end position="714"/>
    </location>
</feature>
<dbReference type="InterPro" id="IPR016024">
    <property type="entry name" value="ARM-type_fold"/>
</dbReference>
<keyword evidence="3" id="KW-0963">Cytoplasm</keyword>
<dbReference type="GO" id="GO:0005737">
    <property type="term" value="C:cytoplasm"/>
    <property type="evidence" value="ECO:0007669"/>
    <property type="project" value="UniProtKB-SubCell"/>
</dbReference>
<evidence type="ECO:0000256" key="2">
    <source>
        <dbReference type="ARBA" id="ARBA00004496"/>
    </source>
</evidence>
<organism evidence="8 9">
    <name type="scientific">Monoraphidium neglectum</name>
    <dbReference type="NCBI Taxonomy" id="145388"/>
    <lineage>
        <taxon>Eukaryota</taxon>
        <taxon>Viridiplantae</taxon>
        <taxon>Chlorophyta</taxon>
        <taxon>core chlorophytes</taxon>
        <taxon>Chlorophyceae</taxon>
        <taxon>CS clade</taxon>
        <taxon>Sphaeropleales</taxon>
        <taxon>Selenastraceae</taxon>
        <taxon>Monoraphidium</taxon>
    </lineage>
</organism>
<dbReference type="EMBL" id="KK101781">
    <property type="protein sequence ID" value="KIY99656.1"/>
    <property type="molecule type" value="Genomic_DNA"/>
</dbReference>
<dbReference type="STRING" id="145388.A0A0D2MG53"/>
<evidence type="ECO:0000313" key="9">
    <source>
        <dbReference type="Proteomes" id="UP000054498"/>
    </source>
</evidence>
<keyword evidence="4" id="KW-0677">Repeat</keyword>
<dbReference type="InterPro" id="IPR000225">
    <property type="entry name" value="Armadillo"/>
</dbReference>
<evidence type="ECO:0000256" key="3">
    <source>
        <dbReference type="ARBA" id="ARBA00022490"/>
    </source>
</evidence>
<evidence type="ECO:0000256" key="6">
    <source>
        <dbReference type="PROSITE-ProRule" id="PRU00259"/>
    </source>
</evidence>
<dbReference type="InterPro" id="IPR011989">
    <property type="entry name" value="ARM-like"/>
</dbReference>
<dbReference type="Pfam" id="PF00514">
    <property type="entry name" value="Arm"/>
    <property type="match status" value="2"/>
</dbReference>
<dbReference type="PANTHER" id="PTHR15651:SF7">
    <property type="entry name" value="ARMADILLO REPEAT-CONTAINING PROTEIN 8"/>
    <property type="match status" value="1"/>
</dbReference>
<evidence type="ECO:0000313" key="8">
    <source>
        <dbReference type="EMBL" id="KIY99656.1"/>
    </source>
</evidence>
<dbReference type="PANTHER" id="PTHR15651">
    <property type="entry name" value="ARMADILLO REPEAT-CONTAINING PROTEIN 8"/>
    <property type="match status" value="1"/>
</dbReference>
<name>A0A0D2MG53_9CHLO</name>
<dbReference type="RefSeq" id="XP_013898676.1">
    <property type="nucleotide sequence ID" value="XM_014043222.1"/>
</dbReference>
<proteinExistence type="predicted"/>
<feature type="region of interest" description="Disordered" evidence="7">
    <location>
        <begin position="251"/>
        <end position="271"/>
    </location>
</feature>
<dbReference type="GO" id="GO:0034657">
    <property type="term" value="C:GID complex"/>
    <property type="evidence" value="ECO:0007669"/>
    <property type="project" value="TreeGrafter"/>
</dbReference>
<evidence type="ECO:0000256" key="5">
    <source>
        <dbReference type="ARBA" id="ARBA00023242"/>
    </source>
</evidence>
<feature type="region of interest" description="Disordered" evidence="7">
    <location>
        <begin position="204"/>
        <end position="239"/>
    </location>
</feature>
<comment type="subcellular location">
    <subcellularLocation>
        <location evidence="2">Cytoplasm</location>
    </subcellularLocation>
    <subcellularLocation>
        <location evidence="1">Nucleus</location>
    </subcellularLocation>
</comment>
<gene>
    <name evidence="8" type="ORF">MNEG_8304</name>
</gene>
<feature type="repeat" description="ARM" evidence="6">
    <location>
        <begin position="475"/>
        <end position="517"/>
    </location>
</feature>
<evidence type="ECO:0000256" key="1">
    <source>
        <dbReference type="ARBA" id="ARBA00004123"/>
    </source>
</evidence>
<dbReference type="GO" id="GO:0043161">
    <property type="term" value="P:proteasome-mediated ubiquitin-dependent protein catabolic process"/>
    <property type="evidence" value="ECO:0007669"/>
    <property type="project" value="TreeGrafter"/>
</dbReference>
<dbReference type="GO" id="GO:0005634">
    <property type="term" value="C:nucleus"/>
    <property type="evidence" value="ECO:0007669"/>
    <property type="project" value="UniProtKB-SubCell"/>
</dbReference>
<keyword evidence="5" id="KW-0539">Nucleus</keyword>
<dbReference type="Gene3D" id="1.25.10.10">
    <property type="entry name" value="Leucine-rich Repeat Variant"/>
    <property type="match status" value="3"/>
</dbReference>
<evidence type="ECO:0000256" key="7">
    <source>
        <dbReference type="SAM" id="MobiDB-lite"/>
    </source>
</evidence>
<dbReference type="PROSITE" id="PS50176">
    <property type="entry name" value="ARM_REPEAT"/>
    <property type="match status" value="1"/>
</dbReference>